<organism evidence="1 2">
    <name type="scientific">Irpex rosettiformis</name>
    <dbReference type="NCBI Taxonomy" id="378272"/>
    <lineage>
        <taxon>Eukaryota</taxon>
        <taxon>Fungi</taxon>
        <taxon>Dikarya</taxon>
        <taxon>Basidiomycota</taxon>
        <taxon>Agaricomycotina</taxon>
        <taxon>Agaricomycetes</taxon>
        <taxon>Polyporales</taxon>
        <taxon>Irpicaceae</taxon>
        <taxon>Irpex</taxon>
    </lineage>
</organism>
<gene>
    <name evidence="1" type="ORF">BDY19DRAFT_114029</name>
</gene>
<reference evidence="1" key="1">
    <citation type="journal article" date="2021" name="Environ. Microbiol.">
        <title>Gene family expansions and transcriptome signatures uncover fungal adaptations to wood decay.</title>
        <authorList>
            <person name="Hage H."/>
            <person name="Miyauchi S."/>
            <person name="Viragh M."/>
            <person name="Drula E."/>
            <person name="Min B."/>
            <person name="Chaduli D."/>
            <person name="Navarro D."/>
            <person name="Favel A."/>
            <person name="Norest M."/>
            <person name="Lesage-Meessen L."/>
            <person name="Balint B."/>
            <person name="Merenyi Z."/>
            <person name="de Eugenio L."/>
            <person name="Morin E."/>
            <person name="Martinez A.T."/>
            <person name="Baldrian P."/>
            <person name="Stursova M."/>
            <person name="Martinez M.J."/>
            <person name="Novotny C."/>
            <person name="Magnuson J.K."/>
            <person name="Spatafora J.W."/>
            <person name="Maurice S."/>
            <person name="Pangilinan J."/>
            <person name="Andreopoulos W."/>
            <person name="LaButti K."/>
            <person name="Hundley H."/>
            <person name="Na H."/>
            <person name="Kuo A."/>
            <person name="Barry K."/>
            <person name="Lipzen A."/>
            <person name="Henrissat B."/>
            <person name="Riley R."/>
            <person name="Ahrendt S."/>
            <person name="Nagy L.G."/>
            <person name="Grigoriev I.V."/>
            <person name="Martin F."/>
            <person name="Rosso M.N."/>
        </authorList>
    </citation>
    <scope>NUCLEOTIDE SEQUENCE</scope>
    <source>
        <strain evidence="1">CBS 384.51</strain>
    </source>
</reference>
<name>A0ACB8U600_9APHY</name>
<sequence length="595" mass="65251">MTTRLGSYEAGLCHLMHVVLIILYTTLVIIASRHYEHGLDYPFTLARQTTMSVTVSVVAQTFSTLYLAGLVLLTQRQALIRDLHTQQTLTAIHDKLTAWLGLGSSLMALVDQIRIPAAVSNVVFIAIYLCGVAVLHITIPASVGVSTYDATVPTLQTTQLARPWSLSLSQADAASWDILNVYNQFSQLGLRDNMVYDILPVIPLAGGYTLVNATKFNVDCGTVPDAFQLRDGWSEEFVDFTRSMSITPNYTWPSDPVALSLRTPVLSVYPDRASQGMVVNNTLMVTSTFPVTDASGASATSVKISPAMAVVRGLDSWVMDSVQVFACNIDAANTTTVVSAVTRQPIDRAPVIPEVLWKRWVPLKSPTDPLLQNISALSHSAPNSSRASEHIDYTLVNDTTQLGRSVQAPTASVLDQFLLEDLMVATSSHNRRSSILLSEFQDSLTRAIAAVVWYERNRNNTDVHSINPSSRSNDVRIRLARVQIAAIRMRPNFNVTPLAIGLGISCALFVLTFPLSVHSKSYRVTNHISAAGILQLTWLLGNDRHFAAVQTLGRQELRRAGLFDVQMSAWAGERATLASDVYYASEVTELTSHQY</sequence>
<proteinExistence type="predicted"/>
<evidence type="ECO:0000313" key="2">
    <source>
        <dbReference type="Proteomes" id="UP001055072"/>
    </source>
</evidence>
<keyword evidence="2" id="KW-1185">Reference proteome</keyword>
<dbReference type="EMBL" id="MU274910">
    <property type="protein sequence ID" value="KAI0089621.1"/>
    <property type="molecule type" value="Genomic_DNA"/>
</dbReference>
<accession>A0ACB8U600</accession>
<comment type="caution">
    <text evidence="1">The sequence shown here is derived from an EMBL/GenBank/DDBJ whole genome shotgun (WGS) entry which is preliminary data.</text>
</comment>
<dbReference type="Proteomes" id="UP001055072">
    <property type="component" value="Unassembled WGS sequence"/>
</dbReference>
<evidence type="ECO:0000313" key="1">
    <source>
        <dbReference type="EMBL" id="KAI0089621.1"/>
    </source>
</evidence>
<protein>
    <submittedName>
        <fullName evidence="1">Uncharacterized protein</fullName>
    </submittedName>
</protein>